<dbReference type="Pfam" id="PF12833">
    <property type="entry name" value="HTH_18"/>
    <property type="match status" value="1"/>
</dbReference>
<dbReference type="Gene3D" id="1.10.10.60">
    <property type="entry name" value="Homeodomain-like"/>
    <property type="match status" value="1"/>
</dbReference>
<keyword evidence="6" id="KW-1185">Reference proteome</keyword>
<dbReference type="RefSeq" id="WP_089914494.1">
    <property type="nucleotide sequence ID" value="NZ_FOBB01000004.1"/>
</dbReference>
<dbReference type="OrthoDB" id="2585681at2"/>
<dbReference type="InterPro" id="IPR003313">
    <property type="entry name" value="AraC-bd"/>
</dbReference>
<organism evidence="5 6">
    <name type="scientific">Chitinophaga rupis</name>
    <dbReference type="NCBI Taxonomy" id="573321"/>
    <lineage>
        <taxon>Bacteria</taxon>
        <taxon>Pseudomonadati</taxon>
        <taxon>Bacteroidota</taxon>
        <taxon>Chitinophagia</taxon>
        <taxon>Chitinophagales</taxon>
        <taxon>Chitinophagaceae</taxon>
        <taxon>Chitinophaga</taxon>
    </lineage>
</organism>
<dbReference type="PROSITE" id="PS01124">
    <property type="entry name" value="HTH_ARAC_FAMILY_2"/>
    <property type="match status" value="1"/>
</dbReference>
<feature type="domain" description="HTH araC/xylS-type" evidence="4">
    <location>
        <begin position="174"/>
        <end position="272"/>
    </location>
</feature>
<keyword evidence="1" id="KW-0805">Transcription regulation</keyword>
<dbReference type="GO" id="GO:0003700">
    <property type="term" value="F:DNA-binding transcription factor activity"/>
    <property type="evidence" value="ECO:0007669"/>
    <property type="project" value="InterPro"/>
</dbReference>
<reference evidence="5 6" key="1">
    <citation type="submission" date="2016-10" db="EMBL/GenBank/DDBJ databases">
        <authorList>
            <person name="de Groot N.N."/>
        </authorList>
    </citation>
    <scope>NUCLEOTIDE SEQUENCE [LARGE SCALE GENOMIC DNA]</scope>
    <source>
        <strain evidence="5 6">DSM 21039</strain>
    </source>
</reference>
<name>A0A1H7XI22_9BACT</name>
<dbReference type="AlphaFoldDB" id="A0A1H7XI22"/>
<protein>
    <submittedName>
        <fullName evidence="5">AraC-like ligand binding domain-containing protein</fullName>
    </submittedName>
</protein>
<dbReference type="Pfam" id="PF02311">
    <property type="entry name" value="AraC_binding"/>
    <property type="match status" value="1"/>
</dbReference>
<evidence type="ECO:0000259" key="4">
    <source>
        <dbReference type="PROSITE" id="PS01124"/>
    </source>
</evidence>
<evidence type="ECO:0000256" key="3">
    <source>
        <dbReference type="ARBA" id="ARBA00023163"/>
    </source>
</evidence>
<dbReference type="InterPro" id="IPR037923">
    <property type="entry name" value="HTH-like"/>
</dbReference>
<dbReference type="PANTHER" id="PTHR43280:SF32">
    <property type="entry name" value="TRANSCRIPTIONAL REGULATORY PROTEIN"/>
    <property type="match status" value="1"/>
</dbReference>
<evidence type="ECO:0000256" key="2">
    <source>
        <dbReference type="ARBA" id="ARBA00023125"/>
    </source>
</evidence>
<dbReference type="PANTHER" id="PTHR43280">
    <property type="entry name" value="ARAC-FAMILY TRANSCRIPTIONAL REGULATOR"/>
    <property type="match status" value="1"/>
</dbReference>
<dbReference type="InterPro" id="IPR018060">
    <property type="entry name" value="HTH_AraC"/>
</dbReference>
<dbReference type="STRING" id="573321.SAMN04488505_10482"/>
<dbReference type="SMART" id="SM00342">
    <property type="entry name" value="HTH_ARAC"/>
    <property type="match status" value="1"/>
</dbReference>
<gene>
    <name evidence="5" type="ORF">SAMN04488505_10482</name>
</gene>
<accession>A0A1H7XI22</accession>
<dbReference type="Proteomes" id="UP000198984">
    <property type="component" value="Unassembled WGS sequence"/>
</dbReference>
<dbReference type="SUPFAM" id="SSF51215">
    <property type="entry name" value="Regulatory protein AraC"/>
    <property type="match status" value="1"/>
</dbReference>
<evidence type="ECO:0000256" key="1">
    <source>
        <dbReference type="ARBA" id="ARBA00023015"/>
    </source>
</evidence>
<keyword evidence="3" id="KW-0804">Transcription</keyword>
<dbReference type="SUPFAM" id="SSF46689">
    <property type="entry name" value="Homeodomain-like"/>
    <property type="match status" value="1"/>
</dbReference>
<dbReference type="InterPro" id="IPR014710">
    <property type="entry name" value="RmlC-like_jellyroll"/>
</dbReference>
<dbReference type="Gene3D" id="2.60.120.10">
    <property type="entry name" value="Jelly Rolls"/>
    <property type="match status" value="1"/>
</dbReference>
<keyword evidence="2" id="KW-0238">DNA-binding</keyword>
<proteinExistence type="predicted"/>
<sequence>MVTKLQVKDKNESGKSIKVSPFRKEIRKTTPHKHNNYFEILYLSRGSGYHFIDSRKFEVAPPVMYFIRKDQAHYWELDSEPDGFVIIIKKAFIEESLDGELKSLFAQISRESCIHTKDNATACMLLELLTETNKKEGKYAFHMTEGLLKALLAHVLEDIKPYTGNAEITSNLYQSFLALLDAEQTVKNKVHYYAEQLSTSPQNLNAACRKAVNQSSEDVLSEFIISEAKRLLLYTDNTIAEISFLLDFNDPSHFVKYFKRKTGQTPLSFRKNG</sequence>
<dbReference type="GO" id="GO:0043565">
    <property type="term" value="F:sequence-specific DNA binding"/>
    <property type="evidence" value="ECO:0007669"/>
    <property type="project" value="InterPro"/>
</dbReference>
<dbReference type="InterPro" id="IPR009057">
    <property type="entry name" value="Homeodomain-like_sf"/>
</dbReference>
<dbReference type="EMBL" id="FOBB01000004">
    <property type="protein sequence ID" value="SEM33323.1"/>
    <property type="molecule type" value="Genomic_DNA"/>
</dbReference>
<evidence type="ECO:0000313" key="5">
    <source>
        <dbReference type="EMBL" id="SEM33323.1"/>
    </source>
</evidence>
<evidence type="ECO:0000313" key="6">
    <source>
        <dbReference type="Proteomes" id="UP000198984"/>
    </source>
</evidence>